<dbReference type="GO" id="GO:0043565">
    <property type="term" value="F:sequence-specific DNA binding"/>
    <property type="evidence" value="ECO:0007669"/>
    <property type="project" value="InterPro"/>
</dbReference>
<dbReference type="InterPro" id="IPR018060">
    <property type="entry name" value="HTH_AraC"/>
</dbReference>
<protein>
    <submittedName>
        <fullName evidence="5">Transcriptional regulator</fullName>
    </submittedName>
</protein>
<dbReference type="RefSeq" id="WP_082755655.1">
    <property type="nucleotide sequence ID" value="NZ_CP126038.1"/>
</dbReference>
<dbReference type="Gene3D" id="1.10.10.60">
    <property type="entry name" value="Homeodomain-like"/>
    <property type="match status" value="1"/>
</dbReference>
<dbReference type="PANTHER" id="PTHR46796:SF15">
    <property type="entry name" value="BLL1074 PROTEIN"/>
    <property type="match status" value="1"/>
</dbReference>
<dbReference type="EMBL" id="AP014685">
    <property type="protein sequence ID" value="BAR56506.1"/>
    <property type="molecule type" value="Genomic_DNA"/>
</dbReference>
<sequence>MLRAMDAAANPDVIRRPASPRLARLVSSISFYRERGVGLAGFRHAAPLALPLLVNLGTPFRIALGREPDVADAQPSFAAGLFPGPVLIESDGRAECVQVDFTPLGAYRFFGGAVPDLTARMVGLDDILGRNGENLRARVAEAVGWQRRFEIVEDFVLRRAVHEPSPAIAFALDTLWRRAGAVRITELATDIGWSRKHLTRRFHNEIGVPPKTMAQMLRFHRACSLARTDGTGGWAAVAADAGYADQAHLARDFRLLSGETPTGWAARLDLADPRLMRDGGG</sequence>
<dbReference type="Proteomes" id="UP000063308">
    <property type="component" value="Chromosome"/>
</dbReference>
<reference evidence="5 6" key="1">
    <citation type="submission" date="2014-11" db="EMBL/GenBank/DDBJ databases">
        <title>Symbiosis island explosion on the genome of extra-slow-growing strains of soybean bradyrhizobia with massive insertion sequences.</title>
        <authorList>
            <person name="Iida T."/>
            <person name="Minamisawa K."/>
        </authorList>
    </citation>
    <scope>NUCLEOTIDE SEQUENCE [LARGE SCALE GENOMIC DNA]</scope>
    <source>
        <strain evidence="5 6">NK6</strain>
    </source>
</reference>
<evidence type="ECO:0000256" key="1">
    <source>
        <dbReference type="ARBA" id="ARBA00023015"/>
    </source>
</evidence>
<keyword evidence="3" id="KW-0804">Transcription</keyword>
<accession>A0A0E4FUS0</accession>
<dbReference type="PROSITE" id="PS01124">
    <property type="entry name" value="HTH_ARAC_FAMILY_2"/>
    <property type="match status" value="1"/>
</dbReference>
<evidence type="ECO:0000259" key="4">
    <source>
        <dbReference type="PROSITE" id="PS01124"/>
    </source>
</evidence>
<keyword evidence="1" id="KW-0805">Transcription regulation</keyword>
<dbReference type="InterPro" id="IPR050204">
    <property type="entry name" value="AraC_XylS_family_regulators"/>
</dbReference>
<keyword evidence="2" id="KW-0238">DNA-binding</keyword>
<organism evidence="5 6">
    <name type="scientific">Bradyrhizobium diazoefficiens</name>
    <dbReference type="NCBI Taxonomy" id="1355477"/>
    <lineage>
        <taxon>Bacteria</taxon>
        <taxon>Pseudomonadati</taxon>
        <taxon>Pseudomonadota</taxon>
        <taxon>Alphaproteobacteria</taxon>
        <taxon>Hyphomicrobiales</taxon>
        <taxon>Nitrobacteraceae</taxon>
        <taxon>Bradyrhizobium</taxon>
    </lineage>
</organism>
<evidence type="ECO:0000256" key="2">
    <source>
        <dbReference type="ARBA" id="ARBA00023125"/>
    </source>
</evidence>
<feature type="domain" description="HTH araC/xylS-type" evidence="4">
    <location>
        <begin position="165"/>
        <end position="267"/>
    </location>
</feature>
<evidence type="ECO:0000313" key="6">
    <source>
        <dbReference type="Proteomes" id="UP000063308"/>
    </source>
</evidence>
<proteinExistence type="predicted"/>
<name>A0A0E4FUS0_9BRAD</name>
<evidence type="ECO:0000256" key="3">
    <source>
        <dbReference type="ARBA" id="ARBA00023163"/>
    </source>
</evidence>
<evidence type="ECO:0000313" key="5">
    <source>
        <dbReference type="EMBL" id="BAR56506.1"/>
    </source>
</evidence>
<dbReference type="PANTHER" id="PTHR46796">
    <property type="entry name" value="HTH-TYPE TRANSCRIPTIONAL ACTIVATOR RHAS-RELATED"/>
    <property type="match status" value="1"/>
</dbReference>
<dbReference type="SMART" id="SM00342">
    <property type="entry name" value="HTH_ARAC"/>
    <property type="match status" value="1"/>
</dbReference>
<dbReference type="AlphaFoldDB" id="A0A0E4FUS0"/>
<dbReference type="Pfam" id="PF12833">
    <property type="entry name" value="HTH_18"/>
    <property type="match status" value="1"/>
</dbReference>
<gene>
    <name evidence="5" type="ORF">NK6_3329</name>
</gene>
<dbReference type="GO" id="GO:0003700">
    <property type="term" value="F:DNA-binding transcription factor activity"/>
    <property type="evidence" value="ECO:0007669"/>
    <property type="project" value="InterPro"/>
</dbReference>